<reference evidence="1 2" key="1">
    <citation type="submission" date="2018-10" db="EMBL/GenBank/DDBJ databases">
        <authorList>
            <person name="Zhang X."/>
        </authorList>
    </citation>
    <scope>NUCLEOTIDE SEQUENCE [LARGE SCALE GENOMIC DNA]</scope>
    <source>
        <strain evidence="1 2">SK-G1</strain>
    </source>
</reference>
<evidence type="ECO:0008006" key="3">
    <source>
        <dbReference type="Google" id="ProtNLM"/>
    </source>
</evidence>
<accession>A0A3G2R840</accession>
<dbReference type="KEGG" id="bacg:D2962_14245"/>
<dbReference type="Proteomes" id="UP000280960">
    <property type="component" value="Chromosome"/>
</dbReference>
<proteinExistence type="predicted"/>
<organism evidence="1 2">
    <name type="scientific">Biomaibacter acetigenes</name>
    <dbReference type="NCBI Taxonomy" id="2316383"/>
    <lineage>
        <taxon>Bacteria</taxon>
        <taxon>Bacillati</taxon>
        <taxon>Bacillota</taxon>
        <taxon>Clostridia</taxon>
        <taxon>Thermosediminibacterales</taxon>
        <taxon>Tepidanaerobacteraceae</taxon>
        <taxon>Biomaibacter</taxon>
    </lineage>
</organism>
<evidence type="ECO:0000313" key="2">
    <source>
        <dbReference type="Proteomes" id="UP000280960"/>
    </source>
</evidence>
<dbReference type="EMBL" id="CP033169">
    <property type="protein sequence ID" value="AYO31606.1"/>
    <property type="molecule type" value="Genomic_DNA"/>
</dbReference>
<evidence type="ECO:0000313" key="1">
    <source>
        <dbReference type="EMBL" id="AYO31606.1"/>
    </source>
</evidence>
<keyword evidence="2" id="KW-1185">Reference proteome</keyword>
<dbReference type="RefSeq" id="WP_122015373.1">
    <property type="nucleotide sequence ID" value="NZ_CP033169.1"/>
</dbReference>
<dbReference type="AlphaFoldDB" id="A0A3G2R840"/>
<gene>
    <name evidence="1" type="ORF">D2962_14245</name>
</gene>
<name>A0A3G2R840_9FIRM</name>
<sequence length="80" mass="9104">MFKLWNHSAGNKKKLVYTATGNGQYLKIIGILAERGIPYTTRNNSVLRSSGFLQDQFIQYEIYVDEKDAKRAKSAIFSSI</sequence>
<protein>
    <recommendedName>
        <fullName evidence="3">DUF2007 domain-containing protein</fullName>
    </recommendedName>
</protein>